<accession>A0A3N0CIP2</accession>
<feature type="transmembrane region" description="Helical" evidence="1">
    <location>
        <begin position="32"/>
        <end position="55"/>
    </location>
</feature>
<protein>
    <recommendedName>
        <fullName evidence="4">Integral membrane protein</fullName>
    </recommendedName>
</protein>
<feature type="transmembrane region" description="Helical" evidence="1">
    <location>
        <begin position="6"/>
        <end position="25"/>
    </location>
</feature>
<name>A0A3N0CIP2_9ACTN</name>
<proteinExistence type="predicted"/>
<evidence type="ECO:0000313" key="2">
    <source>
        <dbReference type="EMBL" id="RNL63141.1"/>
    </source>
</evidence>
<feature type="transmembrane region" description="Helical" evidence="1">
    <location>
        <begin position="93"/>
        <end position="111"/>
    </location>
</feature>
<keyword evidence="1" id="KW-0472">Membrane</keyword>
<keyword evidence="1" id="KW-1133">Transmembrane helix</keyword>
<sequence>MSDLHWGLGILCGLTALSLIVEIIRNRQPGNISFFGLVGIEIGLVVQFVWGLARLFGDHPGVAVGPYLGYLVGALVILPIGFVWSASEKSRSGTAVLLVAVLVLPALFLRLHDIWAGHV</sequence>
<gene>
    <name evidence="2" type="ORF">EFK50_15640</name>
</gene>
<dbReference type="OrthoDB" id="3828660at2"/>
<dbReference type="EMBL" id="RJSE01000007">
    <property type="protein sequence ID" value="RNL63141.1"/>
    <property type="molecule type" value="Genomic_DNA"/>
</dbReference>
<evidence type="ECO:0000256" key="1">
    <source>
        <dbReference type="SAM" id="Phobius"/>
    </source>
</evidence>
<dbReference type="Proteomes" id="UP000267128">
    <property type="component" value="Unassembled WGS sequence"/>
</dbReference>
<evidence type="ECO:0008006" key="4">
    <source>
        <dbReference type="Google" id="ProtNLM"/>
    </source>
</evidence>
<dbReference type="AlphaFoldDB" id="A0A3N0CIP2"/>
<comment type="caution">
    <text evidence="2">The sequence shown here is derived from an EMBL/GenBank/DDBJ whole genome shotgun (WGS) entry which is preliminary data.</text>
</comment>
<keyword evidence="1" id="KW-0812">Transmembrane</keyword>
<evidence type="ECO:0000313" key="3">
    <source>
        <dbReference type="Proteomes" id="UP000267128"/>
    </source>
</evidence>
<organism evidence="2 3">
    <name type="scientific">Nocardioides marmoriginsengisoli</name>
    <dbReference type="NCBI Taxonomy" id="661483"/>
    <lineage>
        <taxon>Bacteria</taxon>
        <taxon>Bacillati</taxon>
        <taxon>Actinomycetota</taxon>
        <taxon>Actinomycetes</taxon>
        <taxon>Propionibacteriales</taxon>
        <taxon>Nocardioidaceae</taxon>
        <taxon>Nocardioides</taxon>
    </lineage>
</organism>
<keyword evidence="3" id="KW-1185">Reference proteome</keyword>
<feature type="transmembrane region" description="Helical" evidence="1">
    <location>
        <begin position="67"/>
        <end position="86"/>
    </location>
</feature>
<reference evidence="2 3" key="1">
    <citation type="submission" date="2018-11" db="EMBL/GenBank/DDBJ databases">
        <authorList>
            <person name="Li F."/>
        </authorList>
    </citation>
    <scope>NUCLEOTIDE SEQUENCE [LARGE SCALE GENOMIC DNA]</scope>
    <source>
        <strain evidence="2 3">Gsoil 097</strain>
    </source>
</reference>
<dbReference type="RefSeq" id="WP_123228433.1">
    <property type="nucleotide sequence ID" value="NZ_RJSE01000007.1"/>
</dbReference>